<dbReference type="InterPro" id="IPR050555">
    <property type="entry name" value="Bact_Solute-Bind_Prot2"/>
</dbReference>
<comment type="subcellular location">
    <subcellularLocation>
        <location evidence="1">Cell envelope</location>
    </subcellularLocation>
</comment>
<feature type="compositionally biased region" description="Polar residues" evidence="3">
    <location>
        <begin position="21"/>
        <end position="31"/>
    </location>
</feature>
<dbReference type="RefSeq" id="WP_112768737.1">
    <property type="nucleotide sequence ID" value="NZ_CP063191.1"/>
</dbReference>
<dbReference type="EMBL" id="PHQP01000005">
    <property type="protein sequence ID" value="RAV34824.1"/>
    <property type="molecule type" value="Genomic_DNA"/>
</dbReference>
<evidence type="ECO:0000256" key="2">
    <source>
        <dbReference type="ARBA" id="ARBA00007639"/>
    </source>
</evidence>
<dbReference type="PANTHER" id="PTHR30036">
    <property type="entry name" value="D-XYLOSE-BINDING PERIPLASMIC PROTEIN"/>
    <property type="match status" value="1"/>
</dbReference>
<dbReference type="AlphaFoldDB" id="A0A364VDY6"/>
<dbReference type="GO" id="GO:0030288">
    <property type="term" value="C:outer membrane-bounded periplasmic space"/>
    <property type="evidence" value="ECO:0007669"/>
    <property type="project" value="TreeGrafter"/>
</dbReference>
<protein>
    <submittedName>
        <fullName evidence="6">Sugar ABC transporter substrate-binding protein</fullName>
    </submittedName>
</protein>
<comment type="similarity">
    <text evidence="2">Belongs to the bacterial solute-binding protein 2 family.</text>
</comment>
<evidence type="ECO:0000259" key="5">
    <source>
        <dbReference type="Pfam" id="PF13407"/>
    </source>
</evidence>
<dbReference type="GO" id="GO:0030246">
    <property type="term" value="F:carbohydrate binding"/>
    <property type="evidence" value="ECO:0007669"/>
    <property type="project" value="TreeGrafter"/>
</dbReference>
<dbReference type="PANTHER" id="PTHR30036:SF7">
    <property type="entry name" value="ABC TRANSPORTER PERIPLASMIC-BINDING PROTEIN YPHF"/>
    <property type="match status" value="1"/>
</dbReference>
<accession>A0A364VDY6</accession>
<reference evidence="6 7" key="1">
    <citation type="journal article" date="2018" name="Syst. Appl. Microbiol.">
        <title>Corynebacterium heidelbergense sp. nov., isolated from the preen glands of Egyptian geese (Alopochen aegyptiacus).</title>
        <authorList>
            <person name="Braun M.S."/>
            <person name="Wang E."/>
            <person name="Zimmermann S."/>
            <person name="Wink M."/>
        </authorList>
    </citation>
    <scope>NUCLEOTIDE SEQUENCE [LARGE SCALE GENOMIC DNA]</scope>
    <source>
        <strain evidence="6 7">DSM 104638</strain>
    </source>
</reference>
<gene>
    <name evidence="6" type="ORF">CWC39_01235</name>
</gene>
<dbReference type="CDD" id="cd06312">
    <property type="entry name" value="PBP1_ABC_sugar_binding-like"/>
    <property type="match status" value="1"/>
</dbReference>
<evidence type="ECO:0000256" key="1">
    <source>
        <dbReference type="ARBA" id="ARBA00004196"/>
    </source>
</evidence>
<feature type="signal peptide" evidence="4">
    <location>
        <begin position="1"/>
        <end position="19"/>
    </location>
</feature>
<proteinExistence type="inferred from homology"/>
<evidence type="ECO:0000313" key="7">
    <source>
        <dbReference type="Proteomes" id="UP000251047"/>
    </source>
</evidence>
<sequence>MLVLGALLILLCVATTLTACSSTGGRPRTSNGDGSGGGGVDTPRYTVAMVSHGAPGDTFWDLVRKGAEDAAKKDNLELRYSSAPQAPDQSNLVQNAIDSKADGIALTMPTAQAIGPVAQKAVDAGIPVVALNSGMDNYARYGVRAFFGQDENIAGQRAGERLAKEKAKKVLCVIHEQGNPSQEARCAGIAKGVQSGGGQVENLYVNGMDLTAVQSTVQAKLAQDKSVDWIMGLVAPVALTAAKSKEAAGSQAKVATFDTNAELVTAIRNGEVQWAVDQQPYLQGYLAIDSLWLAKRNGSTMGGGQPVFTGPSFVDKSNVDKISDAAKQGLR</sequence>
<comment type="caution">
    <text evidence="6">The sequence shown here is derived from an EMBL/GenBank/DDBJ whole genome shotgun (WGS) entry which is preliminary data.</text>
</comment>
<dbReference type="OrthoDB" id="257716at2"/>
<evidence type="ECO:0000313" key="6">
    <source>
        <dbReference type="EMBL" id="RAV34824.1"/>
    </source>
</evidence>
<feature type="chain" id="PRO_5016712219" evidence="4">
    <location>
        <begin position="20"/>
        <end position="331"/>
    </location>
</feature>
<dbReference type="Gene3D" id="3.40.50.2300">
    <property type="match status" value="2"/>
</dbReference>
<feature type="domain" description="Periplasmic binding protein" evidence="5">
    <location>
        <begin position="54"/>
        <end position="293"/>
    </location>
</feature>
<feature type="region of interest" description="Disordered" evidence="3">
    <location>
        <begin position="21"/>
        <end position="42"/>
    </location>
</feature>
<dbReference type="SUPFAM" id="SSF53822">
    <property type="entry name" value="Periplasmic binding protein-like I"/>
    <property type="match status" value="1"/>
</dbReference>
<dbReference type="Proteomes" id="UP000251047">
    <property type="component" value="Unassembled WGS sequence"/>
</dbReference>
<evidence type="ECO:0000256" key="4">
    <source>
        <dbReference type="SAM" id="SignalP"/>
    </source>
</evidence>
<dbReference type="InterPro" id="IPR025997">
    <property type="entry name" value="SBP_2_dom"/>
</dbReference>
<keyword evidence="4" id="KW-0732">Signal</keyword>
<dbReference type="InterPro" id="IPR028082">
    <property type="entry name" value="Peripla_BP_I"/>
</dbReference>
<organism evidence="6 7">
    <name type="scientific">Corynebacterium heidelbergense</name>
    <dbReference type="NCBI Taxonomy" id="2055947"/>
    <lineage>
        <taxon>Bacteria</taxon>
        <taxon>Bacillati</taxon>
        <taxon>Actinomycetota</taxon>
        <taxon>Actinomycetes</taxon>
        <taxon>Mycobacteriales</taxon>
        <taxon>Corynebacteriaceae</taxon>
        <taxon>Corynebacterium</taxon>
    </lineage>
</organism>
<evidence type="ECO:0000256" key="3">
    <source>
        <dbReference type="SAM" id="MobiDB-lite"/>
    </source>
</evidence>
<name>A0A364VDY6_9CORY</name>
<dbReference type="Pfam" id="PF13407">
    <property type="entry name" value="Peripla_BP_4"/>
    <property type="match status" value="1"/>
</dbReference>